<reference evidence="1 2" key="1">
    <citation type="submission" date="2015-09" db="EMBL/GenBank/DDBJ databases">
        <authorList>
            <consortium name="Pathogen Informatics"/>
        </authorList>
    </citation>
    <scope>NUCLEOTIDE SEQUENCE [LARGE SCALE GENOMIC DNA]</scope>
    <source>
        <strain evidence="1 2">2789STDY5834856</strain>
    </source>
</reference>
<organism evidence="1 2">
    <name type="scientific">Clostridium disporicum</name>
    <dbReference type="NCBI Taxonomy" id="84024"/>
    <lineage>
        <taxon>Bacteria</taxon>
        <taxon>Bacillati</taxon>
        <taxon>Bacillota</taxon>
        <taxon>Clostridia</taxon>
        <taxon>Eubacteriales</taxon>
        <taxon>Clostridiaceae</taxon>
        <taxon>Clostridium</taxon>
    </lineage>
</organism>
<accession>A0A173XXG4</accession>
<evidence type="ECO:0000313" key="2">
    <source>
        <dbReference type="Proteomes" id="UP000095594"/>
    </source>
</evidence>
<dbReference type="RefSeq" id="WP_186838644.1">
    <property type="nucleotide sequence ID" value="NZ_JBCPCO010000017.1"/>
</dbReference>
<sequence length="49" mass="5986">MNKWDDLAMVTFIACDVIIENTENFKLFSNYFYKNLKYEAKDILKRLFK</sequence>
<evidence type="ECO:0000313" key="1">
    <source>
        <dbReference type="EMBL" id="CUN56299.1"/>
    </source>
</evidence>
<protein>
    <submittedName>
        <fullName evidence="1">Uncharacterized protein</fullName>
    </submittedName>
</protein>
<name>A0A173XXG4_9CLOT</name>
<dbReference type="Proteomes" id="UP000095594">
    <property type="component" value="Unassembled WGS sequence"/>
</dbReference>
<proteinExistence type="predicted"/>
<dbReference type="EMBL" id="CYZX01000001">
    <property type="protein sequence ID" value="CUN56299.1"/>
    <property type="molecule type" value="Genomic_DNA"/>
</dbReference>
<dbReference type="AlphaFoldDB" id="A0A173XXG4"/>
<gene>
    <name evidence="1" type="ORF">ERS852471_00144</name>
</gene>